<keyword evidence="11" id="KW-0067">ATP-binding</keyword>
<dbReference type="InterPro" id="IPR014756">
    <property type="entry name" value="Ig_E-set"/>
</dbReference>
<protein>
    <recommendedName>
        <fullName evidence="13">U5 small nuclear ribonucleoprotein 200 kDa helicase</fullName>
        <ecNumber evidence="3">3.6.4.13</ecNumber>
    </recommendedName>
</protein>
<dbReference type="GO" id="GO:0003724">
    <property type="term" value="F:RNA helicase activity"/>
    <property type="evidence" value="ECO:0007669"/>
    <property type="project" value="UniProtKB-EC"/>
</dbReference>
<proteinExistence type="inferred from homology"/>
<keyword evidence="20" id="KW-1185">Reference proteome</keyword>
<comment type="catalytic activity">
    <reaction evidence="14">
        <text>ATP + H2O = ADP + phosphate + H(+)</text>
        <dbReference type="Rhea" id="RHEA:13065"/>
        <dbReference type="ChEBI" id="CHEBI:15377"/>
        <dbReference type="ChEBI" id="CHEBI:15378"/>
        <dbReference type="ChEBI" id="CHEBI:30616"/>
        <dbReference type="ChEBI" id="CHEBI:43474"/>
        <dbReference type="ChEBI" id="CHEBI:456216"/>
        <dbReference type="EC" id="3.6.4.13"/>
    </reaction>
</comment>
<evidence type="ECO:0000256" key="7">
    <source>
        <dbReference type="ARBA" id="ARBA00022737"/>
    </source>
</evidence>
<dbReference type="GO" id="GO:0016787">
    <property type="term" value="F:hydrolase activity"/>
    <property type="evidence" value="ECO:0007669"/>
    <property type="project" value="UniProtKB-KW"/>
</dbReference>
<dbReference type="Gene3D" id="1.10.10.10">
    <property type="entry name" value="Winged helix-like DNA-binding domain superfamily/Winged helix DNA-binding domain"/>
    <property type="match status" value="2"/>
</dbReference>
<dbReference type="InterPro" id="IPR011545">
    <property type="entry name" value="DEAD/DEAH_box_helicase_dom"/>
</dbReference>
<dbReference type="Pfam" id="PF02889">
    <property type="entry name" value="Sec63"/>
    <property type="match status" value="2"/>
</dbReference>
<dbReference type="GO" id="GO:0006397">
    <property type="term" value="P:mRNA processing"/>
    <property type="evidence" value="ECO:0007669"/>
    <property type="project" value="UniProtKB-KW"/>
</dbReference>
<comment type="function">
    <text evidence="15">Catalyzes the ATP-dependent unwinding of U4/U6 RNA duplices, an essential step in the assembly of a catalytically active spliceosome. Plays a role in pre-mRNA splicing.</text>
</comment>
<name>A0A7R9BHU5_9CRUS</name>
<evidence type="ECO:0000256" key="10">
    <source>
        <dbReference type="ARBA" id="ARBA00022806"/>
    </source>
</evidence>
<dbReference type="FunFam" id="1.10.10.10:FF:000012">
    <property type="entry name" value="U5 small nuclear ribonucleoprotein helicase"/>
    <property type="match status" value="1"/>
</dbReference>
<dbReference type="FunFam" id="2.60.40.150:FF:000113">
    <property type="entry name" value="activating signal cointegrator 1 complex subunit 3"/>
    <property type="match status" value="1"/>
</dbReference>
<dbReference type="OrthoDB" id="5575at2759"/>
<dbReference type="FunFam" id="1.10.3380.10:FF:000002">
    <property type="entry name" value="Activating signal cointegrator 1 complex subunit 3"/>
    <property type="match status" value="1"/>
</dbReference>
<dbReference type="InterPro" id="IPR001650">
    <property type="entry name" value="Helicase_C-like"/>
</dbReference>
<evidence type="ECO:0000256" key="16">
    <source>
        <dbReference type="SAM" id="MobiDB-lite"/>
    </source>
</evidence>
<dbReference type="GO" id="GO:0005681">
    <property type="term" value="C:spliceosomal complex"/>
    <property type="evidence" value="ECO:0007669"/>
    <property type="project" value="UniProtKB-KW"/>
</dbReference>
<dbReference type="Pfam" id="PF00271">
    <property type="entry name" value="Helicase_C"/>
    <property type="match status" value="1"/>
</dbReference>
<dbReference type="PANTHER" id="PTHR47961">
    <property type="entry name" value="DNA POLYMERASE THETA, PUTATIVE (AFU_ORTHOLOGUE AFUA_1G05260)-RELATED"/>
    <property type="match status" value="1"/>
</dbReference>
<dbReference type="GO" id="GO:0005524">
    <property type="term" value="F:ATP binding"/>
    <property type="evidence" value="ECO:0007669"/>
    <property type="project" value="UniProtKB-KW"/>
</dbReference>
<dbReference type="FunFam" id="2.60.40.150:FF:000004">
    <property type="entry name" value="RNA helicase, activating signal cointegrator 1"/>
    <property type="match status" value="1"/>
</dbReference>
<dbReference type="SMART" id="SM00382">
    <property type="entry name" value="AAA"/>
    <property type="match status" value="2"/>
</dbReference>
<dbReference type="SMART" id="SM00973">
    <property type="entry name" value="Sec63"/>
    <property type="match status" value="2"/>
</dbReference>
<dbReference type="SMART" id="SM00490">
    <property type="entry name" value="HELICc"/>
    <property type="match status" value="2"/>
</dbReference>
<dbReference type="EC" id="3.6.4.13" evidence="3"/>
<feature type="region of interest" description="Disordered" evidence="16">
    <location>
        <begin position="69"/>
        <end position="94"/>
    </location>
</feature>
<feature type="region of interest" description="Disordered" evidence="16">
    <location>
        <begin position="2121"/>
        <end position="2164"/>
    </location>
</feature>
<dbReference type="FunFam" id="1.10.10.10:FF:000024">
    <property type="entry name" value="U5 small nuclear ribonucleoprotein helicase"/>
    <property type="match status" value="1"/>
</dbReference>
<dbReference type="InterPro" id="IPR004179">
    <property type="entry name" value="Sec63-dom"/>
</dbReference>
<organism evidence="19">
    <name type="scientific">Notodromas monacha</name>
    <dbReference type="NCBI Taxonomy" id="399045"/>
    <lineage>
        <taxon>Eukaryota</taxon>
        <taxon>Metazoa</taxon>
        <taxon>Ecdysozoa</taxon>
        <taxon>Arthropoda</taxon>
        <taxon>Crustacea</taxon>
        <taxon>Oligostraca</taxon>
        <taxon>Ostracoda</taxon>
        <taxon>Podocopa</taxon>
        <taxon>Podocopida</taxon>
        <taxon>Cypridocopina</taxon>
        <taxon>Cypridoidea</taxon>
        <taxon>Cyprididae</taxon>
        <taxon>Notodromas</taxon>
    </lineage>
</organism>
<keyword evidence="9" id="KW-0378">Hydrolase</keyword>
<dbReference type="InterPro" id="IPR036390">
    <property type="entry name" value="WH_DNA-bd_sf"/>
</dbReference>
<dbReference type="PANTHER" id="PTHR47961:SF13">
    <property type="entry name" value="ACTIVATING SIGNAL COINTEGRATOR 1 COMPLEX SUBUNIT 3"/>
    <property type="match status" value="1"/>
</dbReference>
<keyword evidence="7" id="KW-0677">Repeat</keyword>
<dbReference type="PIRSF" id="PIRSF039073">
    <property type="entry name" value="BRR2"/>
    <property type="match status" value="1"/>
</dbReference>
<dbReference type="InterPro" id="IPR003593">
    <property type="entry name" value="AAA+_ATPase"/>
</dbReference>
<dbReference type="FunFam" id="3.40.50.300:FF:000062">
    <property type="entry name" value="U5 small nuclear ribonucleoprotein helicase"/>
    <property type="match status" value="1"/>
</dbReference>
<evidence type="ECO:0000256" key="6">
    <source>
        <dbReference type="ARBA" id="ARBA00022728"/>
    </source>
</evidence>
<dbReference type="SUPFAM" id="SSF81296">
    <property type="entry name" value="E set domains"/>
    <property type="match status" value="1"/>
</dbReference>
<feature type="domain" description="Helicase ATP-binding" evidence="17">
    <location>
        <begin position="206"/>
        <end position="405"/>
    </location>
</feature>
<keyword evidence="10" id="KW-0347">Helicase</keyword>
<dbReference type="Pfam" id="PF00270">
    <property type="entry name" value="DEAD"/>
    <property type="match status" value="2"/>
</dbReference>
<dbReference type="SUPFAM" id="SSF52540">
    <property type="entry name" value="P-loop containing nucleoside triphosphate hydrolases"/>
    <property type="match status" value="4"/>
</dbReference>
<evidence type="ECO:0000313" key="19">
    <source>
        <dbReference type="EMBL" id="CAD7274785.1"/>
    </source>
</evidence>
<evidence type="ECO:0000256" key="1">
    <source>
        <dbReference type="ARBA" id="ARBA00004496"/>
    </source>
</evidence>
<dbReference type="GO" id="GO:0003676">
    <property type="term" value="F:nucleic acid binding"/>
    <property type="evidence" value="ECO:0007669"/>
    <property type="project" value="InterPro"/>
</dbReference>
<feature type="compositionally biased region" description="Basic and acidic residues" evidence="16">
    <location>
        <begin position="2154"/>
        <end position="2164"/>
    </location>
</feature>
<feature type="domain" description="Helicase ATP-binding" evidence="17">
    <location>
        <begin position="1109"/>
        <end position="1283"/>
    </location>
</feature>
<comment type="subcellular location">
    <subcellularLocation>
        <location evidence="1">Cytoplasm</location>
    </subcellularLocation>
</comment>
<dbReference type="CDD" id="cd18795">
    <property type="entry name" value="SF2_C_Ski2"/>
    <property type="match status" value="2"/>
</dbReference>
<dbReference type="SUPFAM" id="SSF46785">
    <property type="entry name" value="Winged helix' DNA-binding domain"/>
    <property type="match status" value="2"/>
</dbReference>
<dbReference type="FunFam" id="1.10.3380.10:FF:000001">
    <property type="entry name" value="U5 small nuclear ribonucleoprotein helicase"/>
    <property type="match status" value="1"/>
</dbReference>
<keyword evidence="12" id="KW-0508">mRNA splicing</keyword>
<dbReference type="Proteomes" id="UP000678499">
    <property type="component" value="Unassembled WGS sequence"/>
</dbReference>
<evidence type="ECO:0000256" key="8">
    <source>
        <dbReference type="ARBA" id="ARBA00022741"/>
    </source>
</evidence>
<dbReference type="FunFam" id="3.40.50.300:FF:000198">
    <property type="entry name" value="Activating signal cointegrator 1 complex subunit"/>
    <property type="match status" value="1"/>
</dbReference>
<evidence type="ECO:0000259" key="17">
    <source>
        <dbReference type="PROSITE" id="PS51192"/>
    </source>
</evidence>
<keyword evidence="8" id="KW-0547">Nucleotide-binding</keyword>
<evidence type="ECO:0000313" key="20">
    <source>
        <dbReference type="Proteomes" id="UP000678499"/>
    </source>
</evidence>
<dbReference type="EMBL" id="OA882340">
    <property type="protein sequence ID" value="CAD7274785.1"/>
    <property type="molecule type" value="Genomic_DNA"/>
</dbReference>
<comment type="similarity">
    <text evidence="2">Belongs to the helicase family. SKI2 subfamily.</text>
</comment>
<evidence type="ECO:0000256" key="3">
    <source>
        <dbReference type="ARBA" id="ARBA00012552"/>
    </source>
</evidence>
<dbReference type="EMBL" id="CAJPEX010000303">
    <property type="protein sequence ID" value="CAG0914937.1"/>
    <property type="molecule type" value="Genomic_DNA"/>
</dbReference>
<keyword evidence="6" id="KW-0747">Spliceosome</keyword>
<evidence type="ECO:0000256" key="14">
    <source>
        <dbReference type="ARBA" id="ARBA00047984"/>
    </source>
</evidence>
<dbReference type="Pfam" id="PF23445">
    <property type="entry name" value="WHD_SNRNP200"/>
    <property type="match status" value="2"/>
</dbReference>
<feature type="compositionally biased region" description="Basic residues" evidence="16">
    <location>
        <begin position="2001"/>
        <end position="2015"/>
    </location>
</feature>
<evidence type="ECO:0000256" key="12">
    <source>
        <dbReference type="ARBA" id="ARBA00023187"/>
    </source>
</evidence>
<dbReference type="SUPFAM" id="SSF158702">
    <property type="entry name" value="Sec63 N-terminal domain-like"/>
    <property type="match status" value="2"/>
</dbReference>
<dbReference type="InterPro" id="IPR014001">
    <property type="entry name" value="Helicase_ATP-bd"/>
</dbReference>
<dbReference type="GO" id="GO:0005737">
    <property type="term" value="C:cytoplasm"/>
    <property type="evidence" value="ECO:0007669"/>
    <property type="project" value="UniProtKB-SubCell"/>
</dbReference>
<feature type="compositionally biased region" description="Basic and acidic residues" evidence="16">
    <location>
        <begin position="2025"/>
        <end position="2035"/>
    </location>
</feature>
<dbReference type="GO" id="GO:0008380">
    <property type="term" value="P:RNA splicing"/>
    <property type="evidence" value="ECO:0007669"/>
    <property type="project" value="UniProtKB-KW"/>
</dbReference>
<dbReference type="InterPro" id="IPR057842">
    <property type="entry name" value="WH_MER3"/>
</dbReference>
<evidence type="ECO:0000256" key="2">
    <source>
        <dbReference type="ARBA" id="ARBA00010140"/>
    </source>
</evidence>
<evidence type="ECO:0000256" key="11">
    <source>
        <dbReference type="ARBA" id="ARBA00022840"/>
    </source>
</evidence>
<evidence type="ECO:0000256" key="13">
    <source>
        <dbReference type="ARBA" id="ARBA00034541"/>
    </source>
</evidence>
<feature type="region of interest" description="Disordered" evidence="16">
    <location>
        <begin position="2001"/>
        <end position="2043"/>
    </location>
</feature>
<evidence type="ECO:0000256" key="4">
    <source>
        <dbReference type="ARBA" id="ARBA00022490"/>
    </source>
</evidence>
<keyword evidence="4" id="KW-0963">Cytoplasm</keyword>
<evidence type="ECO:0000256" key="5">
    <source>
        <dbReference type="ARBA" id="ARBA00022664"/>
    </source>
</evidence>
<sequence>MELKVLKKKSVHLTTADGLAVKAVSPMWSHKPVVGGNNNNNNQSKMPTFGTQVTVMRQEEKDLLKMQMKQEKKMKRKNGTRGDEEEEDDDEGDEAVKQLIEQELLEARSRPLFTPSQPVKLPNVFDSMQEIKQMPGTVGGTKIMLPLNTERFQAKEWEEVRIPVSPALPNGIEKRKLIRINELDEVGKLGFRGLKTLNLIQSIVFDTAYNKSENMLICAPTGAGKTNVALLTVLSLVKQFSTLSSKGVHVNKELFKIVYVAPMKALAAEMVSTFSKKLEPFKMLVRELTGDMQLTKTEIMQTSMIVTTPEKWDVVTRKPGEIFKIAKFLLLGGDSALISLVKLLIIDEVHLLHGDRGPVVEALVARTKRQVEAAQVPIRVVGLSATLPNYLDVARFLWVKPETGLFFFDSRFRPVPLGMTFIGVKSLNTMQQAKEMDSACYEQVKRFVQNGQQVMVFVHARNATVRAATLMRDTAVSTGQAEIFKSEQNAAFSNAQKAVQKSKNKQLRELFDYGFAMHHAGMLRPDRSMVERLFADGYIKVLVCTSTLAWGVNLPAHAVVIRGTEIYDAKYGSFVQLSILDVMQIFGRAGRPQFDTSGHGVIITTHDKLSHFLSLLTRQFPIESSFLNLLADNLNAEVALGTVTNLREAVEWLSYTYLYVRMLKNPMAYGIRYDELEKDPNLVIEREKQIRVAAMALDKARMIRFDEALGYMHSTDTGRIASTFYVKYATIEIFNELLTPFLNEAQLLGTISKAEEFNQIKVRDEELDELDHCKAEWCDLPVPGGSENSYGKVNILLQSHVSQHRLEAFSLVSDQAYVIQNAQRIARALFEIVLHKNWPTLTIRTLTFAKVLERQMWAYEHPLRQLSGIVAPEVLDKLDQWKVPIEELRYMDTKEIGQFPARLQVPSRKPSGSEMLHHQRAALDVKRAAWYVPCIELSATVQPITRTVLRVRVSVLADFTWSERVHGRSGEPFWLWVEDPETNHTYHHESFLLTRKHLVGKSGKDDGQRGKDGKEDSGLQLAFTIPVTEPMPSQYLIRCVSDRWLGVEAVCALSFARLILPERHPPHTVLLDLIPLSIRTVLSDVDPAVLQALYPKMSHLNPIQTQMFHLLYHTDKNVLLGAPTGSGKTVVAELAMLRVFGTKPKGADKVVYIAPMKALVRERMQDWGVRLPSKRIVELTGDVTPDARAINDAHIIVTTPEKWDGISRSWQTRQYVQAVALIILDEIHLLGEDRGPVLEVIVSRTSFIAAHTQRSLRIVGLSTALANAQDLAAWIGVDGPGLYNFRPSVRPVPLEVHIQGFSGEIYRGQCRGTRGLSQFCLALSISGVYKKIHHVADAILRVWVFFFRFVEKISDLLHDDQLKLSTSGKHYCPRMLTMNKPTFQAIMTHSPDKPTLVFVASRRQTRLTAMDLITFLAAESNPRQWLRCDERRMNNLLQNVRDQNLKVTLSFGVGIHHAGLHEQDRRLVEELFVSQQIQVRLHYFIYYFIFKSVVLLGRNLHNSIISPVSPFESEAAKIRVLCCENRPPHFLSQCGLYLEYWPHQHSGVAFFAKNWGVDPHVLVATATLAWGVNFPAHLVVVKGTEYFDGKTKRYVDFPITDVLQMMGRAGRPQFDDQGIAVVMVHDLKKAFYKKFLYEPFPVESSLLAVLSDHMNAEIVAGTVTSKQDCLDYLTWTFFFRRLLENPSYYGLESLEPENVNVHLSGLVDKSVRELEESGCLELDEDGRTLHATVAGRIASLYYLSHKTLALFQDRLRSDCTLEDLLRLLSDVQEYAELPVRHNEDLQNADLAKLCRIKLDSSSMDSAHTKAHLLFQARFSRLPLPNSEYETDLKSVLDQAIRIIQAMLDVSSEKGLLATALRVQNLLQMIIQARWQKMIDGGKQRIDSLPKLLLRMSECGENEAYETLAHALRKDDSLDEAGVEAVFDAVCRLPLIQLDAVTLIPSSSSSYSSKEDKCEEIPVDVPIEGKSQTSTAKMNWTTIACGTEYTLRVKVRRRAGHAKMRHSQRAVQKTHRGFSGGDGVFDSDKKGSDRRNAGGNNKWNTAAVTPAWNKGKDEGWFLVLGCVDSGELLGLKRVGYIATRATFHLTFHTPPAPGRLLLTLYLVSDSYLGLDQQFDIPLQLDPSRSQDNPGNDEEDDFHMEDAKAPAWNGSQRKDEEVEQEFRDKEEEFWLAFGSK</sequence>
<reference evidence="19" key="1">
    <citation type="submission" date="2020-11" db="EMBL/GenBank/DDBJ databases">
        <authorList>
            <person name="Tran Van P."/>
        </authorList>
    </citation>
    <scope>NUCLEOTIDE SEQUENCE</scope>
</reference>
<dbReference type="Gene3D" id="3.40.50.300">
    <property type="entry name" value="P-loop containing nucleotide triphosphate hydrolases"/>
    <property type="match status" value="5"/>
</dbReference>
<dbReference type="InterPro" id="IPR035892">
    <property type="entry name" value="C2_domain_sf"/>
</dbReference>
<dbReference type="PROSITE" id="PS51194">
    <property type="entry name" value="HELICASE_CTER"/>
    <property type="match status" value="1"/>
</dbReference>
<dbReference type="SMART" id="SM00487">
    <property type="entry name" value="DEXDc"/>
    <property type="match status" value="2"/>
</dbReference>
<feature type="domain" description="Helicase C-terminal" evidence="18">
    <location>
        <begin position="470"/>
        <end position="650"/>
    </location>
</feature>
<feature type="compositionally biased region" description="Acidic residues" evidence="16">
    <location>
        <begin position="83"/>
        <end position="93"/>
    </location>
</feature>
<gene>
    <name evidence="19" type="ORF">NMOB1V02_LOCUS2606</name>
</gene>
<keyword evidence="5" id="KW-0507">mRNA processing</keyword>
<dbReference type="Gene3D" id="1.10.3380.10">
    <property type="entry name" value="Sec63 N-terminal domain-like domain"/>
    <property type="match status" value="2"/>
</dbReference>
<evidence type="ECO:0000256" key="9">
    <source>
        <dbReference type="ARBA" id="ARBA00022801"/>
    </source>
</evidence>
<dbReference type="InterPro" id="IPR036388">
    <property type="entry name" value="WH-like_DNA-bd_sf"/>
</dbReference>
<dbReference type="Gene3D" id="2.60.40.150">
    <property type="entry name" value="C2 domain"/>
    <property type="match status" value="2"/>
</dbReference>
<accession>A0A7R9BHU5</accession>
<dbReference type="PROSITE" id="PS51192">
    <property type="entry name" value="HELICASE_ATP_BIND_1"/>
    <property type="match status" value="2"/>
</dbReference>
<dbReference type="InterPro" id="IPR027417">
    <property type="entry name" value="P-loop_NTPase"/>
</dbReference>
<dbReference type="GO" id="GO:0180022">
    <property type="term" value="C:RQC-trigger complex"/>
    <property type="evidence" value="ECO:0007669"/>
    <property type="project" value="UniProtKB-ARBA"/>
</dbReference>
<dbReference type="FunFam" id="3.40.50.300:FF:003287">
    <property type="entry name" value="U5 small nuclear ribonucleoprotein 200 kDa helicase"/>
    <property type="match status" value="1"/>
</dbReference>
<dbReference type="InterPro" id="IPR050474">
    <property type="entry name" value="Hel308_SKI2-like"/>
</dbReference>
<evidence type="ECO:0000256" key="15">
    <source>
        <dbReference type="ARBA" id="ARBA00054527"/>
    </source>
</evidence>
<evidence type="ECO:0000259" key="18">
    <source>
        <dbReference type="PROSITE" id="PS51194"/>
    </source>
</evidence>